<dbReference type="SMART" id="SM00283">
    <property type="entry name" value="MA"/>
    <property type="match status" value="1"/>
</dbReference>
<keyword evidence="6" id="KW-1185">Reference proteome</keyword>
<organism evidence="5 6">
    <name type="scientific">Clostridium gelidum</name>
    <dbReference type="NCBI Taxonomy" id="704125"/>
    <lineage>
        <taxon>Bacteria</taxon>
        <taxon>Bacillati</taxon>
        <taxon>Bacillota</taxon>
        <taxon>Clostridia</taxon>
        <taxon>Eubacteriales</taxon>
        <taxon>Clostridiaceae</taxon>
        <taxon>Clostridium</taxon>
    </lineage>
</organism>
<dbReference type="Gene3D" id="1.10.287.950">
    <property type="entry name" value="Methyl-accepting chemotaxis protein"/>
    <property type="match status" value="1"/>
</dbReference>
<evidence type="ECO:0000256" key="1">
    <source>
        <dbReference type="ARBA" id="ARBA00023224"/>
    </source>
</evidence>
<dbReference type="PANTHER" id="PTHR32089">
    <property type="entry name" value="METHYL-ACCEPTING CHEMOTAXIS PROTEIN MCPB"/>
    <property type="match status" value="1"/>
</dbReference>
<feature type="domain" description="Methyl-accepting transducer" evidence="4">
    <location>
        <begin position="1"/>
        <end position="230"/>
    </location>
</feature>
<comment type="similarity">
    <text evidence="2">Belongs to the methyl-accepting chemotaxis (MCP) protein family.</text>
</comment>
<reference evidence="6" key="1">
    <citation type="submission" date="2021-07" db="EMBL/GenBank/DDBJ databases">
        <title>Complete genome sequencing of a Clostridium isolate.</title>
        <authorList>
            <person name="Ueki A."/>
            <person name="Tonouchi A."/>
        </authorList>
    </citation>
    <scope>NUCLEOTIDE SEQUENCE [LARGE SCALE GENOMIC DNA]</scope>
    <source>
        <strain evidence="6">C5S11</strain>
    </source>
</reference>
<dbReference type="SUPFAM" id="SSF58104">
    <property type="entry name" value="Methyl-accepting chemotaxis protein (MCP) signaling domain"/>
    <property type="match status" value="1"/>
</dbReference>
<evidence type="ECO:0000259" key="4">
    <source>
        <dbReference type="PROSITE" id="PS50111"/>
    </source>
</evidence>
<dbReference type="InterPro" id="IPR004090">
    <property type="entry name" value="Chemotax_Me-accpt_rcpt"/>
</dbReference>
<dbReference type="PROSITE" id="PS50111">
    <property type="entry name" value="CHEMOTAXIS_TRANSDUC_2"/>
    <property type="match status" value="1"/>
</dbReference>
<name>A0ABM7T0W5_9CLOT</name>
<proteinExistence type="inferred from homology"/>
<dbReference type="Proteomes" id="UP000824633">
    <property type="component" value="Chromosome"/>
</dbReference>
<sequence>MHDSSAGTEEISASIQEVDSSINILSQKAMDGSANSNAAKDRAIEVKNNSKRALNEAKEISDEKQQRMIKVIEDGKVVDNIRVMADTIADIAGQTNLLALNAAIEAARAGDMGKGFAVVAEEVKILAEQSADAVKSIQETIMKVQDALKNSIDTGNDILEFINRDVNIQFEEYEKTGNRYYEDSDFVSNMSEEIAAMSEEVTATVGQVSEAIQNMAFSVQKSTEEAEVIKESMNETTEAIEQVAKTAQSQAELAQNLNEIIQKFKI</sequence>
<protein>
    <recommendedName>
        <fullName evidence="4">Methyl-accepting transducer domain-containing protein</fullName>
    </recommendedName>
</protein>
<dbReference type="EMBL" id="AP024849">
    <property type="protein sequence ID" value="BCZ45543.1"/>
    <property type="molecule type" value="Genomic_DNA"/>
</dbReference>
<dbReference type="PRINTS" id="PR00260">
    <property type="entry name" value="CHEMTRNSDUCR"/>
</dbReference>
<keyword evidence="1 3" id="KW-0807">Transducer</keyword>
<evidence type="ECO:0000256" key="3">
    <source>
        <dbReference type="PROSITE-ProRule" id="PRU00284"/>
    </source>
</evidence>
<dbReference type="PANTHER" id="PTHR32089:SF112">
    <property type="entry name" value="LYSOZYME-LIKE PROTEIN-RELATED"/>
    <property type="match status" value="1"/>
</dbReference>
<evidence type="ECO:0000313" key="6">
    <source>
        <dbReference type="Proteomes" id="UP000824633"/>
    </source>
</evidence>
<accession>A0ABM7T0W5</accession>
<evidence type="ECO:0000313" key="5">
    <source>
        <dbReference type="EMBL" id="BCZ45543.1"/>
    </source>
</evidence>
<dbReference type="InterPro" id="IPR004089">
    <property type="entry name" value="MCPsignal_dom"/>
</dbReference>
<gene>
    <name evidence="5" type="ORF">psyc5s11_16100</name>
</gene>
<evidence type="ECO:0000256" key="2">
    <source>
        <dbReference type="ARBA" id="ARBA00029447"/>
    </source>
</evidence>
<dbReference type="Pfam" id="PF00015">
    <property type="entry name" value="MCPsignal"/>
    <property type="match status" value="1"/>
</dbReference>